<dbReference type="InterPro" id="IPR036390">
    <property type="entry name" value="WH_DNA-bd_sf"/>
</dbReference>
<accession>A0ABT4CMD7</accession>
<evidence type="ECO:0000259" key="4">
    <source>
        <dbReference type="PROSITE" id="PS50987"/>
    </source>
</evidence>
<feature type="domain" description="HTH arsR-type" evidence="4">
    <location>
        <begin position="1"/>
        <end position="95"/>
    </location>
</feature>
<keyword evidence="2" id="KW-0238">DNA-binding</keyword>
<dbReference type="Gene3D" id="1.10.10.10">
    <property type="entry name" value="Winged helix-like DNA-binding domain superfamily/Winged helix DNA-binding domain"/>
    <property type="match status" value="1"/>
</dbReference>
<protein>
    <submittedName>
        <fullName evidence="5">Metalloregulator ArsR/SmtB family transcription factor</fullName>
    </submittedName>
</protein>
<dbReference type="SMART" id="SM00418">
    <property type="entry name" value="HTH_ARSR"/>
    <property type="match status" value="1"/>
</dbReference>
<dbReference type="PROSITE" id="PS50987">
    <property type="entry name" value="HTH_ARSR_2"/>
    <property type="match status" value="1"/>
</dbReference>
<sequence>MKIVQIMKVLSDETRIRILNLLRNEKLCVCEIEHVLNITQSNASRHLNKLKREEIIKSEKIAQWVYHEINKDTLAKYPFINLFIYNELNKIEQCKVDLEKLKEFKESGLSCEDLTKRCKR</sequence>
<dbReference type="Pfam" id="PF01022">
    <property type="entry name" value="HTH_5"/>
    <property type="match status" value="1"/>
</dbReference>
<evidence type="ECO:0000313" key="5">
    <source>
        <dbReference type="EMBL" id="MCY6370197.1"/>
    </source>
</evidence>
<dbReference type="RefSeq" id="WP_268048844.1">
    <property type="nucleotide sequence ID" value="NZ_JAPQES010000001.1"/>
</dbReference>
<dbReference type="PANTHER" id="PTHR33154:SF18">
    <property type="entry name" value="ARSENICAL RESISTANCE OPERON REPRESSOR"/>
    <property type="match status" value="1"/>
</dbReference>
<reference evidence="5" key="1">
    <citation type="submission" date="2022-12" db="EMBL/GenBank/DDBJ databases">
        <authorList>
            <person name="Wang J."/>
        </authorList>
    </citation>
    <scope>NUCLEOTIDE SEQUENCE</scope>
    <source>
        <strain evidence="5">HY-42-06</strain>
    </source>
</reference>
<dbReference type="InterPro" id="IPR011991">
    <property type="entry name" value="ArsR-like_HTH"/>
</dbReference>
<gene>
    <name evidence="5" type="ORF">OXH55_06080</name>
</gene>
<dbReference type="Proteomes" id="UP001079657">
    <property type="component" value="Unassembled WGS sequence"/>
</dbReference>
<name>A0ABT4CMD7_9CLOT</name>
<keyword evidence="3" id="KW-0804">Transcription</keyword>
<evidence type="ECO:0000256" key="1">
    <source>
        <dbReference type="ARBA" id="ARBA00023015"/>
    </source>
</evidence>
<dbReference type="PRINTS" id="PR00778">
    <property type="entry name" value="HTHARSR"/>
</dbReference>
<dbReference type="PANTHER" id="PTHR33154">
    <property type="entry name" value="TRANSCRIPTIONAL REGULATOR, ARSR FAMILY"/>
    <property type="match status" value="1"/>
</dbReference>
<dbReference type="SUPFAM" id="SSF46785">
    <property type="entry name" value="Winged helix' DNA-binding domain"/>
    <property type="match status" value="1"/>
</dbReference>
<evidence type="ECO:0000313" key="6">
    <source>
        <dbReference type="Proteomes" id="UP001079657"/>
    </source>
</evidence>
<keyword evidence="1" id="KW-0805">Transcription regulation</keyword>
<dbReference type="InterPro" id="IPR001845">
    <property type="entry name" value="HTH_ArsR_DNA-bd_dom"/>
</dbReference>
<dbReference type="EMBL" id="JAPQES010000001">
    <property type="protein sequence ID" value="MCY6370197.1"/>
    <property type="molecule type" value="Genomic_DNA"/>
</dbReference>
<evidence type="ECO:0000256" key="2">
    <source>
        <dbReference type="ARBA" id="ARBA00023125"/>
    </source>
</evidence>
<evidence type="ECO:0000256" key="3">
    <source>
        <dbReference type="ARBA" id="ARBA00023163"/>
    </source>
</evidence>
<comment type="caution">
    <text evidence="5">The sequence shown here is derived from an EMBL/GenBank/DDBJ whole genome shotgun (WGS) entry which is preliminary data.</text>
</comment>
<dbReference type="NCBIfam" id="NF033788">
    <property type="entry name" value="HTH_metalloreg"/>
    <property type="match status" value="1"/>
</dbReference>
<dbReference type="InterPro" id="IPR051081">
    <property type="entry name" value="HTH_MetalResp_TranReg"/>
</dbReference>
<dbReference type="CDD" id="cd00090">
    <property type="entry name" value="HTH_ARSR"/>
    <property type="match status" value="1"/>
</dbReference>
<organism evidence="5 6">
    <name type="scientific">Clostridium ganghwense</name>
    <dbReference type="NCBI Taxonomy" id="312089"/>
    <lineage>
        <taxon>Bacteria</taxon>
        <taxon>Bacillati</taxon>
        <taxon>Bacillota</taxon>
        <taxon>Clostridia</taxon>
        <taxon>Eubacteriales</taxon>
        <taxon>Clostridiaceae</taxon>
        <taxon>Clostridium</taxon>
    </lineage>
</organism>
<keyword evidence="6" id="KW-1185">Reference proteome</keyword>
<proteinExistence type="predicted"/>
<dbReference type="InterPro" id="IPR036388">
    <property type="entry name" value="WH-like_DNA-bd_sf"/>
</dbReference>